<feature type="compositionally biased region" description="Polar residues" evidence="1">
    <location>
        <begin position="496"/>
        <end position="505"/>
    </location>
</feature>
<feature type="signal peptide" evidence="2">
    <location>
        <begin position="1"/>
        <end position="23"/>
    </location>
</feature>
<dbReference type="Proteomes" id="UP000481037">
    <property type="component" value="Unassembled WGS sequence"/>
</dbReference>
<dbReference type="EMBL" id="WKJM01000039">
    <property type="protein sequence ID" value="MRX11631.1"/>
    <property type="molecule type" value="Genomic_DNA"/>
</dbReference>
<accession>A0A6L5QS16</accession>
<reference evidence="3 4" key="1">
    <citation type="submission" date="2019-11" db="EMBL/GenBank/DDBJ databases">
        <title>Novel species isolated from a subtropical stream in China.</title>
        <authorList>
            <person name="Lu H."/>
        </authorList>
    </citation>
    <scope>NUCLEOTIDE SEQUENCE [LARGE SCALE GENOMIC DNA]</scope>
    <source>
        <strain evidence="3 4">FT25W</strain>
    </source>
</reference>
<protein>
    <recommendedName>
        <fullName evidence="5">FecR protein domain-containing protein</fullName>
    </recommendedName>
</protein>
<evidence type="ECO:0008006" key="5">
    <source>
        <dbReference type="Google" id="ProtNLM"/>
    </source>
</evidence>
<feature type="compositionally biased region" description="Low complexity" evidence="1">
    <location>
        <begin position="559"/>
        <end position="599"/>
    </location>
</feature>
<feature type="compositionally biased region" description="Basic and acidic residues" evidence="1">
    <location>
        <begin position="419"/>
        <end position="442"/>
    </location>
</feature>
<comment type="caution">
    <text evidence="3">The sequence shown here is derived from an EMBL/GenBank/DDBJ whole genome shotgun (WGS) entry which is preliminary data.</text>
</comment>
<feature type="chain" id="PRO_5026996808" description="FecR protein domain-containing protein" evidence="2">
    <location>
        <begin position="24"/>
        <end position="642"/>
    </location>
</feature>
<keyword evidence="4" id="KW-1185">Reference proteome</keyword>
<feature type="compositionally biased region" description="Basic and acidic residues" evidence="1">
    <location>
        <begin position="534"/>
        <end position="558"/>
    </location>
</feature>
<dbReference type="RefSeq" id="WP_154370205.1">
    <property type="nucleotide sequence ID" value="NZ_WKJM01000039.1"/>
</dbReference>
<gene>
    <name evidence="3" type="ORF">GJ697_27770</name>
</gene>
<feature type="region of interest" description="Disordered" evidence="1">
    <location>
        <begin position="400"/>
        <end position="642"/>
    </location>
</feature>
<organism evidence="3 4">
    <name type="scientific">Duganella alba</name>
    <dbReference type="NCBI Taxonomy" id="2666081"/>
    <lineage>
        <taxon>Bacteria</taxon>
        <taxon>Pseudomonadati</taxon>
        <taxon>Pseudomonadota</taxon>
        <taxon>Betaproteobacteria</taxon>
        <taxon>Burkholderiales</taxon>
        <taxon>Oxalobacteraceae</taxon>
        <taxon>Telluria group</taxon>
        <taxon>Duganella</taxon>
    </lineage>
</organism>
<dbReference type="AlphaFoldDB" id="A0A6L5QS16"/>
<evidence type="ECO:0000256" key="1">
    <source>
        <dbReference type="SAM" id="MobiDB-lite"/>
    </source>
</evidence>
<evidence type="ECO:0000256" key="2">
    <source>
        <dbReference type="SAM" id="SignalP"/>
    </source>
</evidence>
<dbReference type="Pfam" id="PF20245">
    <property type="entry name" value="DUF6600"/>
    <property type="match status" value="1"/>
</dbReference>
<evidence type="ECO:0000313" key="4">
    <source>
        <dbReference type="Proteomes" id="UP000481037"/>
    </source>
</evidence>
<keyword evidence="2" id="KW-0732">Signal</keyword>
<proteinExistence type="predicted"/>
<feature type="compositionally biased region" description="Basic and acidic residues" evidence="1">
    <location>
        <begin position="613"/>
        <end position="642"/>
    </location>
</feature>
<feature type="compositionally biased region" description="Low complexity" evidence="1">
    <location>
        <begin position="506"/>
        <end position="533"/>
    </location>
</feature>
<name>A0A6L5QS16_9BURK</name>
<evidence type="ECO:0000313" key="3">
    <source>
        <dbReference type="EMBL" id="MRX11631.1"/>
    </source>
</evidence>
<dbReference type="InterPro" id="IPR046535">
    <property type="entry name" value="DUF6600"/>
</dbReference>
<sequence length="642" mass="71888">MSRKIIHTVLLAALAGFSALAQAEDPPAMVGRISAVQGQVTLVGDGDPVGASLNWPVTAANHINTASGARAEFRVGSTAVRVDGDSDLEITGMDDDLLRLRLNYGSVSIRVRNAEMLRDFELTTPQARVTMLEPGILRVDVDRVPDTSQISMLAGSARVDGAGSSVVVSNGRHVDVSGEDVRTSVARRDGFDIWSEDRDRFDNSATVTRFVSSGMTGYEELDRNGIWVDNVEYGPLWTPRNVGLDWAPYRDGRWIWLAPWGWTWVDNAPWGYAPSHYGRWVMVNRRWCWAPGRPAGRPVWAPALVGWVGGNGGGPRPGPGLGWYPLSPRDRFVPTYRVSPDYERRVTWTHNGKPFTPRNDWNGHRDGLTVLPRDQFEGRRNVVVNRGAQVIPAASFVKNVAPVAPPQPPGRPLNTNRGGGDRDHDGIPDRFDRNDGRNDRPGRVLTAPSQPVPVPAQLPRGQLSTLAPNQFGHPDAPAQTINPNDVRIDVRPRGNQPWQQGQPRGQSPVNPQPVLQVSPQQVQPVQQPQPQQQPRERERTDRGGDDNQRRFRPHDEVRQQPVQQPQQVQQQQAPQQPQPQPRQFTPPAQQAQPQQQPRQFTPPPQQAQPVQRQEPRREPEHQREEKHDNKRDNNPDRRENRQ</sequence>